<dbReference type="RefSeq" id="WP_062288287.1">
    <property type="nucleotide sequence ID" value="NZ_CP013200.1"/>
</dbReference>
<evidence type="ECO:0000313" key="2">
    <source>
        <dbReference type="Proteomes" id="UP000059574"/>
    </source>
</evidence>
<organism evidence="1 2">
    <name type="scientific">Arthrobacter alpinus</name>
    <dbReference type="NCBI Taxonomy" id="656366"/>
    <lineage>
        <taxon>Bacteria</taxon>
        <taxon>Bacillati</taxon>
        <taxon>Actinomycetota</taxon>
        <taxon>Actinomycetes</taxon>
        <taxon>Micrococcales</taxon>
        <taxon>Micrococcaceae</taxon>
        <taxon>Arthrobacter</taxon>
    </lineage>
</organism>
<dbReference type="Proteomes" id="UP000059574">
    <property type="component" value="Chromosome"/>
</dbReference>
<reference evidence="1 2" key="2">
    <citation type="journal article" date="2016" name="J. Biotechnol.">
        <title>Complete genome sequence of Arthrobacter alpinus ERGS4:06, a yellow pigmented bacterium tolerant to cold and radiations isolated from Sikkim Himalaya.</title>
        <authorList>
            <person name="Kumar R."/>
            <person name="Singh D."/>
            <person name="Swarnkar M.K."/>
            <person name="Singh A.K."/>
            <person name="Kumar S."/>
        </authorList>
    </citation>
    <scope>NUCLEOTIDE SEQUENCE [LARGE SCALE GENOMIC DNA]</scope>
    <source>
        <strain evidence="1 2">ERGS4:06</strain>
    </source>
</reference>
<proteinExistence type="predicted"/>
<name>A0A0S2LZN1_9MICC</name>
<dbReference type="EMBL" id="CP013200">
    <property type="protein sequence ID" value="ALO66790.1"/>
    <property type="molecule type" value="Genomic_DNA"/>
</dbReference>
<accession>A0A0S2LZN1</accession>
<reference evidence="2" key="1">
    <citation type="submission" date="2015-11" db="EMBL/GenBank/DDBJ databases">
        <authorList>
            <person name="Kumar R."/>
            <person name="Singh D."/>
            <person name="Swarnkar M.K."/>
            <person name="Singh A.K."/>
            <person name="Kumar S."/>
        </authorList>
    </citation>
    <scope>NUCLEOTIDE SEQUENCE [LARGE SCALE GENOMIC DNA]</scope>
    <source>
        <strain evidence="2">ERGS4:06</strain>
    </source>
</reference>
<protein>
    <submittedName>
        <fullName evidence="1">Uncharacterized protein</fullName>
    </submittedName>
</protein>
<dbReference type="AlphaFoldDB" id="A0A0S2LZN1"/>
<sequence>MNIENWWPLLKSSTRQWLIDNNGDVVPPSILDQITAVAGYPTAEASWVADNCAEDFLLSDQAIDWIEEAANDEDAGGE</sequence>
<evidence type="ECO:0000313" key="1">
    <source>
        <dbReference type="EMBL" id="ALO66790.1"/>
    </source>
</evidence>
<gene>
    <name evidence="1" type="ORF">AS189_10125</name>
</gene>
<dbReference type="OrthoDB" id="4467712at2"/>